<accession>A0AC61QR77</accession>
<sequence>MEMNKIVMLAAAAAMLVSCGSKSGGGKPNFGDNEYAVRTLKGQSADLQTSYPATIKGVQDVEIRPKVSGFITKICVQEGQQVKAGQLLFVIDNVTYQAAKNQAKAAVNSAKAQLATAKLTYDNSKKLHANNVIGDYELSSARNSYETAMAAVAQAEANYTAAKQNLDFCYVTSPATGVIGELPYKAGALVSSSIQQPLTTVSDIRTMQVYFSMTEKDIMALTRKDGGITSAIKDFPSVKLQLADGSMFNHEGKITAVSGVIDPAKGTVQMRADFPNPESLLKSGGSGSVVIPNSTQNAIVIPQDAVMQVQDKFFVYVVGKDNKVKYTPVTINPENDGKTYIIQSGLKQGETIVVYGVSTLSDGMEIKQLTEAQYAKKLEDAEKLGEAQGDLEEFKKAMGK</sequence>
<evidence type="ECO:0000313" key="1">
    <source>
        <dbReference type="EMBL" id="TGX82873.1"/>
    </source>
</evidence>
<protein>
    <submittedName>
        <fullName evidence="1">Efflux RND transporter periplasmic adaptor subunit</fullName>
    </submittedName>
</protein>
<comment type="caution">
    <text evidence="1">The sequence shown here is derived from an EMBL/GenBank/DDBJ whole genome shotgun (WGS) entry which is preliminary data.</text>
</comment>
<gene>
    <name evidence="1" type="ORF">E5358_05955</name>
</gene>
<evidence type="ECO:0000313" key="2">
    <source>
        <dbReference type="Proteomes" id="UP000308886"/>
    </source>
</evidence>
<reference evidence="1" key="1">
    <citation type="submission" date="2019-04" db="EMBL/GenBank/DDBJ databases">
        <title>Microbes associate with the intestines of laboratory mice.</title>
        <authorList>
            <person name="Navarre W."/>
            <person name="Wong E."/>
            <person name="Huang K."/>
            <person name="Tropini C."/>
            <person name="Ng K."/>
            <person name="Yu B."/>
        </authorList>
    </citation>
    <scope>NUCLEOTIDE SEQUENCE</scope>
    <source>
        <strain evidence="1">NM73_A23</strain>
    </source>
</reference>
<name>A0AC61QR77_9BACT</name>
<proteinExistence type="predicted"/>
<organism evidence="1 2">
    <name type="scientific">Palleniella muris</name>
    <dbReference type="NCBI Taxonomy" id="3038145"/>
    <lineage>
        <taxon>Bacteria</taxon>
        <taxon>Pseudomonadati</taxon>
        <taxon>Bacteroidota</taxon>
        <taxon>Bacteroidia</taxon>
        <taxon>Bacteroidales</taxon>
        <taxon>Prevotellaceae</taxon>
        <taxon>Palleniella</taxon>
    </lineage>
</organism>
<keyword evidence="2" id="KW-1185">Reference proteome</keyword>
<dbReference type="EMBL" id="SRZC01000007">
    <property type="protein sequence ID" value="TGX82873.1"/>
    <property type="molecule type" value="Genomic_DNA"/>
</dbReference>
<dbReference type="Proteomes" id="UP000308886">
    <property type="component" value="Unassembled WGS sequence"/>
</dbReference>